<dbReference type="NCBIfam" id="TIGR04183">
    <property type="entry name" value="Por_Secre_tail"/>
    <property type="match status" value="1"/>
</dbReference>
<dbReference type="RefSeq" id="WP_262433880.1">
    <property type="nucleotide sequence ID" value="NZ_JACRTF010000001.1"/>
</dbReference>
<dbReference type="EMBL" id="JACRTF010000001">
    <property type="protein sequence ID" value="MBC8592707.1"/>
    <property type="molecule type" value="Genomic_DNA"/>
</dbReference>
<evidence type="ECO:0000313" key="2">
    <source>
        <dbReference type="EMBL" id="MBC8592707.1"/>
    </source>
</evidence>
<name>A0A926IJD3_9BACT</name>
<evidence type="ECO:0000313" key="3">
    <source>
        <dbReference type="Proteomes" id="UP000651085"/>
    </source>
</evidence>
<protein>
    <submittedName>
        <fullName evidence="2">T9SS type A sorting domain-containing protein</fullName>
    </submittedName>
</protein>
<keyword evidence="3" id="KW-1185">Reference proteome</keyword>
<dbReference type="InterPro" id="IPR031325">
    <property type="entry name" value="RHS_repeat"/>
</dbReference>
<evidence type="ECO:0000256" key="1">
    <source>
        <dbReference type="SAM" id="SignalP"/>
    </source>
</evidence>
<reference evidence="2" key="1">
    <citation type="submission" date="2020-08" db="EMBL/GenBank/DDBJ databases">
        <title>Genome public.</title>
        <authorList>
            <person name="Liu C."/>
            <person name="Sun Q."/>
        </authorList>
    </citation>
    <scope>NUCLEOTIDE SEQUENCE</scope>
    <source>
        <strain evidence="2">N12</strain>
    </source>
</reference>
<dbReference type="Proteomes" id="UP000651085">
    <property type="component" value="Unassembled WGS sequence"/>
</dbReference>
<dbReference type="Pfam" id="PF05593">
    <property type="entry name" value="RHS_repeat"/>
    <property type="match status" value="1"/>
</dbReference>
<feature type="chain" id="PRO_5037049289" evidence="1">
    <location>
        <begin position="24"/>
        <end position="846"/>
    </location>
</feature>
<comment type="caution">
    <text evidence="2">The sequence shown here is derived from an EMBL/GenBank/DDBJ whole genome shotgun (WGS) entry which is preliminary data.</text>
</comment>
<gene>
    <name evidence="2" type="ORF">H8744_05470</name>
</gene>
<accession>A0A926IJD3</accession>
<dbReference type="AlphaFoldDB" id="A0A926IJD3"/>
<proteinExistence type="predicted"/>
<dbReference type="SUPFAM" id="SSF82171">
    <property type="entry name" value="DPP6 N-terminal domain-like"/>
    <property type="match status" value="1"/>
</dbReference>
<sequence>MKKDYRIFSVALLLLGIAMNVVAQTTAYVALKETTNSWDEGNGFNGCVFAFDTTDPATVKDVVFRIDPFDGQYGEEAVFVQAGTSADDKYYAMCKSEYDTESTFCTLNFATGARTKLSDNYSTLDDMAYIASSKVLYGVQYVSGKEAYTTLSSINAGTGELTSVFDIPNVQIAGIATDGDQKLYGVALEKNEDGKMDVSLYLIDPVKKEAKELYHAIGTVGSSYSYTSDFNEGKLYFISGASFATIDPVKGTMTVSETKLPKTALVGLCFTASSADGVAGGGDEPDPSVPVTRVSVEETWGDILGEEEGQLTGRNVTYYDANNNPIRKCMYGKLLGQSDWQISRYTTYIYNDEKQLIQTSSEQYGLYDGEDLAFKASTDTVAYEYDDAGRLVKETTVNSGVYISYEYDDANNLVKKIRWNPDRYDEYEGDYYVMESNEYSDFKAPNCPQTIKSDGAFESYKSLSYVTYDADNNKISTKKYDISGETLQKAEYWTYEEGRLVLYEQKKIKKVGETYEEQDNQKTVYSLDDDNPNRIKREVFSYSDGKWIGQTQYTVTESSEYSSLFATELSLALVPDEINTVKLTFTLPNVPSSGSMAFDVYRHGMFVARVLPSDQGAYDPDTQTISYVDREVKNGLYDYFVQTILLSELGDEEQAFNVSNVAQQKVYVELPAVTNIHYVSHVTEDGLYKVKIAWDEPENLPAELGFQKYNVFVKGFAMPENLGEEDLTATSYDVTFGDASSETSTSKEITIQSIFKFGKVKSEPKVVSISDIQGLEENGINDLIQVNGNQITINNENASVEIIALNGAVLNSYQNVKTVDLSTLDKGIYLAKVVCDGKTYVIKLIK</sequence>
<organism evidence="2 3">
    <name type="scientific">Jilunia laotingensis</name>
    <dbReference type="NCBI Taxonomy" id="2763675"/>
    <lineage>
        <taxon>Bacteria</taxon>
        <taxon>Pseudomonadati</taxon>
        <taxon>Bacteroidota</taxon>
        <taxon>Bacteroidia</taxon>
        <taxon>Bacteroidales</taxon>
        <taxon>Bacteroidaceae</taxon>
        <taxon>Jilunia</taxon>
    </lineage>
</organism>
<dbReference type="InterPro" id="IPR026444">
    <property type="entry name" value="Secre_tail"/>
</dbReference>
<keyword evidence="1" id="KW-0732">Signal</keyword>
<feature type="signal peptide" evidence="1">
    <location>
        <begin position="1"/>
        <end position="23"/>
    </location>
</feature>